<comment type="pathway">
    <text evidence="1">Purine metabolism; IMP biosynthesis via de novo pathway; N(2)-formyl-N(1)-(5-phospho-D-ribosyl)glycinamide from N(1)-(5-phospho-D-ribosyl)glycinamide (10-formyl THF route): step 1/1.</text>
</comment>
<evidence type="ECO:0000256" key="1">
    <source>
        <dbReference type="ARBA" id="ARBA00005054"/>
    </source>
</evidence>
<comment type="caution">
    <text evidence="6">The sequence shown here is derived from an EMBL/GenBank/DDBJ whole genome shotgun (WGS) entry which is preliminary data.</text>
</comment>
<keyword evidence="4" id="KW-0658">Purine biosynthesis</keyword>
<dbReference type="EC" id="2.1.2.2" evidence="2"/>
<proteinExistence type="predicted"/>
<reference evidence="6 7" key="1">
    <citation type="journal article" date="2016" name="Nat. Commun.">
        <title>Thousands of microbial genomes shed light on interconnected biogeochemical processes in an aquifer system.</title>
        <authorList>
            <person name="Anantharaman K."/>
            <person name="Brown C.T."/>
            <person name="Hug L.A."/>
            <person name="Sharon I."/>
            <person name="Castelle C.J."/>
            <person name="Probst A.J."/>
            <person name="Thomas B.C."/>
            <person name="Singh A."/>
            <person name="Wilkins M.J."/>
            <person name="Karaoz U."/>
            <person name="Brodie E.L."/>
            <person name="Williams K.H."/>
            <person name="Hubbard S.S."/>
            <person name="Banfield J.F."/>
        </authorList>
    </citation>
    <scope>NUCLEOTIDE SEQUENCE [LARGE SCALE GENOMIC DNA]</scope>
</reference>
<dbReference type="Pfam" id="PF00551">
    <property type="entry name" value="Formyl_trans_N"/>
    <property type="match status" value="1"/>
</dbReference>
<dbReference type="GO" id="GO:0005737">
    <property type="term" value="C:cytoplasm"/>
    <property type="evidence" value="ECO:0007669"/>
    <property type="project" value="TreeGrafter"/>
</dbReference>
<dbReference type="InterPro" id="IPR002376">
    <property type="entry name" value="Formyl_transf_N"/>
</dbReference>
<evidence type="ECO:0000256" key="2">
    <source>
        <dbReference type="ARBA" id="ARBA00012254"/>
    </source>
</evidence>
<evidence type="ECO:0000256" key="4">
    <source>
        <dbReference type="ARBA" id="ARBA00022755"/>
    </source>
</evidence>
<name>A0A1F5GBR7_9BACT</name>
<protein>
    <recommendedName>
        <fullName evidence="2">phosphoribosylglycinamide formyltransferase 1</fullName>
        <ecNumber evidence="2">2.1.2.2</ecNumber>
    </recommendedName>
</protein>
<evidence type="ECO:0000259" key="5">
    <source>
        <dbReference type="Pfam" id="PF00551"/>
    </source>
</evidence>
<evidence type="ECO:0000313" key="6">
    <source>
        <dbReference type="EMBL" id="OGD89333.1"/>
    </source>
</evidence>
<dbReference type="InterPro" id="IPR036477">
    <property type="entry name" value="Formyl_transf_N_sf"/>
</dbReference>
<evidence type="ECO:0000313" key="7">
    <source>
        <dbReference type="Proteomes" id="UP000178577"/>
    </source>
</evidence>
<dbReference type="SUPFAM" id="SSF53328">
    <property type="entry name" value="Formyltransferase"/>
    <property type="match status" value="1"/>
</dbReference>
<organism evidence="6 7">
    <name type="scientific">Candidatus Curtissbacteria bacterium RIFCSPHIGHO2_01_FULL_40_12</name>
    <dbReference type="NCBI Taxonomy" id="1797710"/>
    <lineage>
        <taxon>Bacteria</taxon>
        <taxon>Candidatus Curtissiibacteriota</taxon>
    </lineage>
</organism>
<dbReference type="AlphaFoldDB" id="A0A1F5GBR7"/>
<gene>
    <name evidence="6" type="ORF">A2693_03845</name>
</gene>
<dbReference type="PANTHER" id="PTHR43369:SF2">
    <property type="entry name" value="PHOSPHORIBOSYLGLYCINAMIDE FORMYLTRANSFERASE"/>
    <property type="match status" value="1"/>
</dbReference>
<dbReference type="EMBL" id="MFAY01000012">
    <property type="protein sequence ID" value="OGD89333.1"/>
    <property type="molecule type" value="Genomic_DNA"/>
</dbReference>
<dbReference type="Proteomes" id="UP000178577">
    <property type="component" value="Unassembled WGS sequence"/>
</dbReference>
<evidence type="ECO:0000256" key="3">
    <source>
        <dbReference type="ARBA" id="ARBA00022679"/>
    </source>
</evidence>
<dbReference type="GO" id="GO:0004644">
    <property type="term" value="F:phosphoribosylglycinamide formyltransferase activity"/>
    <property type="evidence" value="ECO:0007669"/>
    <property type="project" value="UniProtKB-EC"/>
</dbReference>
<sequence length="200" mass="22545">MKRIAVLVSNVGTGTNLQAIIDAVKSGQIKGKIVVVIADSKDAHGLKRAGQHHIKTSICQKKEQLLKLLKKYHPDYIALAGWKQIITNEVIDNYPNRILNLHPGLAPDSLKGKVKNPDGTYALWNRGLLTEKAVKNFLDHRSTYAGSSVHFLSKEFDFGPVLGRCFEKVRTNDTIETLYIRLKKKENQLYVRVLSKLCFH</sequence>
<dbReference type="PANTHER" id="PTHR43369">
    <property type="entry name" value="PHOSPHORIBOSYLGLYCINAMIDE FORMYLTRANSFERASE"/>
    <property type="match status" value="1"/>
</dbReference>
<accession>A0A1F5GBR7</accession>
<dbReference type="GO" id="GO:0006189">
    <property type="term" value="P:'de novo' IMP biosynthetic process"/>
    <property type="evidence" value="ECO:0007669"/>
    <property type="project" value="TreeGrafter"/>
</dbReference>
<dbReference type="Gene3D" id="3.40.50.170">
    <property type="entry name" value="Formyl transferase, N-terminal domain"/>
    <property type="match status" value="1"/>
</dbReference>
<feature type="domain" description="Formyl transferase N-terminal" evidence="5">
    <location>
        <begin position="2"/>
        <end position="194"/>
    </location>
</feature>
<keyword evidence="3" id="KW-0808">Transferase</keyword>